<reference evidence="2" key="1">
    <citation type="journal article" date="2014" name="Front. Microbiol.">
        <title>High frequency of phylogenetically diverse reductive dehalogenase-homologous genes in deep subseafloor sedimentary metagenomes.</title>
        <authorList>
            <person name="Kawai M."/>
            <person name="Futagami T."/>
            <person name="Toyoda A."/>
            <person name="Takaki Y."/>
            <person name="Nishi S."/>
            <person name="Hori S."/>
            <person name="Arai W."/>
            <person name="Tsubouchi T."/>
            <person name="Morono Y."/>
            <person name="Uchiyama I."/>
            <person name="Ito T."/>
            <person name="Fujiyama A."/>
            <person name="Inagaki F."/>
            <person name="Takami H."/>
        </authorList>
    </citation>
    <scope>NUCLEOTIDE SEQUENCE</scope>
    <source>
        <strain evidence="2">Expedition CK06-06</strain>
    </source>
</reference>
<name>X1A5H8_9ZZZZ</name>
<dbReference type="Gene3D" id="3.30.450.40">
    <property type="match status" value="1"/>
</dbReference>
<dbReference type="SUPFAM" id="SSF55781">
    <property type="entry name" value="GAF domain-like"/>
    <property type="match status" value="1"/>
</dbReference>
<accession>X1A5H8</accession>
<gene>
    <name evidence="2" type="ORF">S01H4_23366</name>
</gene>
<keyword evidence="1" id="KW-1133">Transmembrane helix</keyword>
<comment type="caution">
    <text evidence="2">The sequence shown here is derived from an EMBL/GenBank/DDBJ whole genome shotgun (WGS) entry which is preliminary data.</text>
</comment>
<evidence type="ECO:0008006" key="3">
    <source>
        <dbReference type="Google" id="ProtNLM"/>
    </source>
</evidence>
<evidence type="ECO:0000256" key="1">
    <source>
        <dbReference type="SAM" id="Phobius"/>
    </source>
</evidence>
<organism evidence="2">
    <name type="scientific">marine sediment metagenome</name>
    <dbReference type="NCBI Taxonomy" id="412755"/>
    <lineage>
        <taxon>unclassified sequences</taxon>
        <taxon>metagenomes</taxon>
        <taxon>ecological metagenomes</taxon>
    </lineage>
</organism>
<feature type="transmembrane region" description="Helical" evidence="1">
    <location>
        <begin position="14"/>
        <end position="35"/>
    </location>
</feature>
<dbReference type="InterPro" id="IPR029016">
    <property type="entry name" value="GAF-like_dom_sf"/>
</dbReference>
<dbReference type="EMBL" id="BART01010829">
    <property type="protein sequence ID" value="GAG77420.1"/>
    <property type="molecule type" value="Genomic_DNA"/>
</dbReference>
<proteinExistence type="predicted"/>
<protein>
    <recommendedName>
        <fullName evidence="3">GAF domain-containing protein</fullName>
    </recommendedName>
</protein>
<feature type="non-terminal residue" evidence="2">
    <location>
        <position position="1"/>
    </location>
</feature>
<sequence length="247" mass="28293">FHLLDIKLVVRRGLAYFILISALIGVYIGTILLGYRFLPDLPFYSIVLLASGLALLLALLARPLRYIIQEWVDRFFYRETYEHRQMLLGFSSKMGNILNLNELASEMLPAVTKALHVTQTKLLFQNMSSGDFVAQFTYPEVEGESGNEFRLNADNPIAAWLVKESIPLSLEQIDSIPEFKGLWESEREQLTASNWGLLCPIKSRGRLVGILALGKKRSHALYSHQAIRWPVSYPKTNSYWYCARRHL</sequence>
<dbReference type="AlphaFoldDB" id="X1A5H8"/>
<feature type="transmembrane region" description="Helical" evidence="1">
    <location>
        <begin position="41"/>
        <end position="61"/>
    </location>
</feature>
<keyword evidence="1" id="KW-0472">Membrane</keyword>
<keyword evidence="1" id="KW-0812">Transmembrane</keyword>
<evidence type="ECO:0000313" key="2">
    <source>
        <dbReference type="EMBL" id="GAG77420.1"/>
    </source>
</evidence>